<keyword evidence="1" id="KW-0813">Transport</keyword>
<dbReference type="PANTHER" id="PTHR42794">
    <property type="entry name" value="HEMIN IMPORT ATP-BINDING PROTEIN HMUV"/>
    <property type="match status" value="1"/>
</dbReference>
<evidence type="ECO:0000259" key="5">
    <source>
        <dbReference type="PROSITE" id="PS50893"/>
    </source>
</evidence>
<dbReference type="PANTHER" id="PTHR42794:SF1">
    <property type="entry name" value="HEMIN IMPORT ATP-BINDING PROTEIN HMUV"/>
    <property type="match status" value="1"/>
</dbReference>
<dbReference type="RefSeq" id="WP_115031763.1">
    <property type="nucleotide sequence ID" value="NZ_UFYA01000001.1"/>
</dbReference>
<dbReference type="EMBL" id="UFYA01000001">
    <property type="protein sequence ID" value="STD14065.1"/>
    <property type="molecule type" value="Genomic_DNA"/>
</dbReference>
<dbReference type="AlphaFoldDB" id="A0AA46BPQ9"/>
<dbReference type="GO" id="GO:0005524">
    <property type="term" value="F:ATP binding"/>
    <property type="evidence" value="ECO:0007669"/>
    <property type="project" value="UniProtKB-KW"/>
</dbReference>
<evidence type="ECO:0000313" key="7">
    <source>
        <dbReference type="Proteomes" id="UP000254118"/>
    </source>
</evidence>
<dbReference type="FunFam" id="3.40.50.300:FF:000134">
    <property type="entry name" value="Iron-enterobactin ABC transporter ATP-binding protein"/>
    <property type="match status" value="1"/>
</dbReference>
<evidence type="ECO:0000256" key="4">
    <source>
        <dbReference type="ARBA" id="ARBA00022967"/>
    </source>
</evidence>
<keyword evidence="2" id="KW-0547">Nucleotide-binding</keyword>
<dbReference type="InterPro" id="IPR003593">
    <property type="entry name" value="AAA+_ATPase"/>
</dbReference>
<evidence type="ECO:0000313" key="6">
    <source>
        <dbReference type="EMBL" id="STD14065.1"/>
    </source>
</evidence>
<evidence type="ECO:0000256" key="1">
    <source>
        <dbReference type="ARBA" id="ARBA00022448"/>
    </source>
</evidence>
<evidence type="ECO:0000256" key="2">
    <source>
        <dbReference type="ARBA" id="ARBA00022741"/>
    </source>
</evidence>
<keyword evidence="3 6" id="KW-0067">ATP-binding</keyword>
<keyword evidence="4" id="KW-1278">Translocase</keyword>
<dbReference type="CDD" id="cd03214">
    <property type="entry name" value="ABC_Iron-Siderophores_B12_Hemin"/>
    <property type="match status" value="1"/>
</dbReference>
<proteinExistence type="predicted"/>
<organism evidence="6 7">
    <name type="scientific">Dermatophilus congolensis</name>
    <dbReference type="NCBI Taxonomy" id="1863"/>
    <lineage>
        <taxon>Bacteria</taxon>
        <taxon>Bacillati</taxon>
        <taxon>Actinomycetota</taxon>
        <taxon>Actinomycetes</taxon>
        <taxon>Micrococcales</taxon>
        <taxon>Dermatophilaceae</taxon>
        <taxon>Dermatophilus</taxon>
    </lineage>
</organism>
<dbReference type="InterPro" id="IPR003439">
    <property type="entry name" value="ABC_transporter-like_ATP-bd"/>
</dbReference>
<accession>A0AA46BPQ9</accession>
<dbReference type="PROSITE" id="PS00211">
    <property type="entry name" value="ABC_TRANSPORTER_1"/>
    <property type="match status" value="1"/>
</dbReference>
<dbReference type="Pfam" id="PF00005">
    <property type="entry name" value="ABC_tran"/>
    <property type="match status" value="1"/>
</dbReference>
<name>A0AA46BPQ9_9MICO</name>
<reference evidence="6 7" key="1">
    <citation type="submission" date="2018-06" db="EMBL/GenBank/DDBJ databases">
        <authorList>
            <consortium name="Pathogen Informatics"/>
            <person name="Doyle S."/>
        </authorList>
    </citation>
    <scope>NUCLEOTIDE SEQUENCE [LARGE SCALE GENOMIC DNA]</scope>
    <source>
        <strain evidence="6 7">NCTC7915</strain>
    </source>
</reference>
<dbReference type="InterPro" id="IPR017871">
    <property type="entry name" value="ABC_transporter-like_CS"/>
</dbReference>
<dbReference type="SMART" id="SM00382">
    <property type="entry name" value="AAA"/>
    <property type="match status" value="1"/>
</dbReference>
<comment type="caution">
    <text evidence="6">The sequence shown here is derived from an EMBL/GenBank/DDBJ whole genome shotgun (WGS) entry which is preliminary data.</text>
</comment>
<feature type="domain" description="ABC transporter" evidence="5">
    <location>
        <begin position="6"/>
        <end position="238"/>
    </location>
</feature>
<dbReference type="Proteomes" id="UP000254118">
    <property type="component" value="Unassembled WGS sequence"/>
</dbReference>
<protein>
    <submittedName>
        <fullName evidence="6">Iron(3+)-hydroxamate import ATP-binding protein FhuC</fullName>
        <ecNumber evidence="6">3.6.3.34</ecNumber>
    </submittedName>
</protein>
<dbReference type="GO" id="GO:0016887">
    <property type="term" value="F:ATP hydrolysis activity"/>
    <property type="evidence" value="ECO:0007669"/>
    <property type="project" value="InterPro"/>
</dbReference>
<evidence type="ECO:0000256" key="3">
    <source>
        <dbReference type="ARBA" id="ARBA00022840"/>
    </source>
</evidence>
<dbReference type="Gene3D" id="3.40.50.300">
    <property type="entry name" value="P-loop containing nucleotide triphosphate hydrolases"/>
    <property type="match status" value="1"/>
</dbReference>
<dbReference type="SUPFAM" id="SSF52540">
    <property type="entry name" value="P-loop containing nucleoside triphosphate hydrolases"/>
    <property type="match status" value="1"/>
</dbReference>
<dbReference type="InterPro" id="IPR027417">
    <property type="entry name" value="P-loop_NTPase"/>
</dbReference>
<dbReference type="EC" id="3.6.3.34" evidence="6"/>
<keyword evidence="6" id="KW-0378">Hydrolase</keyword>
<sequence>MNTPSLTATDLAVAIDGRTILSNANIHLHAGHSLALVGPNGSGKSTLIRALAGIRTPAAGHVHVDDTDLHTIRPRDRARLVSVVVQDENPLADQYAGEYVALGLTPHLNPWSRPGHSEHERVLAALNAVGMADFADRPMGHMSGGERRRVILARGLVQGTPLLFLDEPTNHLDIAQQIALLDLVRELDKTVIAAIHDLDLALAYFDNVAVIHDGRIQDAGESHTVITGEATARAFGVHIATAPHPHSGQEHLLLESMAHPRPNSHLMGESQ</sequence>
<gene>
    <name evidence="6" type="primary">fhuC</name>
    <name evidence="6" type="ORF">NCTC7915_02044</name>
</gene>
<dbReference type="PROSITE" id="PS50893">
    <property type="entry name" value="ABC_TRANSPORTER_2"/>
    <property type="match status" value="1"/>
</dbReference>